<gene>
    <name evidence="1" type="ORF">RhiirA1_462452</name>
</gene>
<comment type="caution">
    <text evidence="1">The sequence shown here is derived from an EMBL/GenBank/DDBJ whole genome shotgun (WGS) entry which is preliminary data.</text>
</comment>
<accession>A0A2N0RM75</accession>
<evidence type="ECO:0000313" key="1">
    <source>
        <dbReference type="EMBL" id="PKC64406.1"/>
    </source>
</evidence>
<reference evidence="1 2" key="2">
    <citation type="submission" date="2017-10" db="EMBL/GenBank/DDBJ databases">
        <title>Genome analyses suggest a sexual origin of heterokaryosis in a supposedly ancient asexual fungus.</title>
        <authorList>
            <person name="Corradi N."/>
            <person name="Sedzielewska K."/>
            <person name="Noel J."/>
            <person name="Charron P."/>
            <person name="Farinelli L."/>
            <person name="Marton T."/>
            <person name="Kruger M."/>
            <person name="Pelin A."/>
            <person name="Brachmann A."/>
            <person name="Corradi N."/>
        </authorList>
    </citation>
    <scope>NUCLEOTIDE SEQUENCE [LARGE SCALE GENOMIC DNA]</scope>
    <source>
        <strain evidence="1 2">A1</strain>
    </source>
</reference>
<dbReference type="EMBL" id="LLXH01000639">
    <property type="protein sequence ID" value="PKC64406.1"/>
    <property type="molecule type" value="Genomic_DNA"/>
</dbReference>
<dbReference type="VEuPathDB" id="FungiDB:RhiirFUN_021665"/>
<dbReference type="AlphaFoldDB" id="A0A2N0RM75"/>
<dbReference type="VEuPathDB" id="FungiDB:RhiirA1_462452"/>
<reference evidence="1 2" key="1">
    <citation type="submission" date="2017-10" db="EMBL/GenBank/DDBJ databases">
        <title>Extensive intraspecific genome diversity in a model arbuscular mycorrhizal fungus.</title>
        <authorList>
            <person name="Chen E.C.H."/>
            <person name="Morin E."/>
            <person name="Baudet D."/>
            <person name="Noel J."/>
            <person name="Ndikumana S."/>
            <person name="Charron P."/>
            <person name="St-Onge C."/>
            <person name="Giorgi J."/>
            <person name="Grigoriev I.V."/>
            <person name="Roux C."/>
            <person name="Martin F.M."/>
            <person name="Corradi N."/>
        </authorList>
    </citation>
    <scope>NUCLEOTIDE SEQUENCE [LARGE SCALE GENOMIC DNA]</scope>
    <source>
        <strain evidence="1 2">A1</strain>
    </source>
</reference>
<organism evidence="1 2">
    <name type="scientific">Rhizophagus irregularis</name>
    <dbReference type="NCBI Taxonomy" id="588596"/>
    <lineage>
        <taxon>Eukaryota</taxon>
        <taxon>Fungi</taxon>
        <taxon>Fungi incertae sedis</taxon>
        <taxon>Mucoromycota</taxon>
        <taxon>Glomeromycotina</taxon>
        <taxon>Glomeromycetes</taxon>
        <taxon>Glomerales</taxon>
        <taxon>Glomeraceae</taxon>
        <taxon>Rhizophagus</taxon>
    </lineage>
</organism>
<evidence type="ECO:0000313" key="2">
    <source>
        <dbReference type="Proteomes" id="UP000232688"/>
    </source>
</evidence>
<dbReference type="Proteomes" id="UP000232688">
    <property type="component" value="Unassembled WGS sequence"/>
</dbReference>
<protein>
    <submittedName>
        <fullName evidence="1">Uncharacterized protein</fullName>
    </submittedName>
</protein>
<sequence>MSLTKNTQCSSEVNIANEKYLITYSEEGRTIVGWNGEDIDKVQLKFHQAVKTNEEIKSLCVSDDRKLAYINSRLIDMSYCAFNLKGEFILYSKVYRKFKIQVITFMNGILILREVETDLIGSHLQHTEIISK</sequence>
<name>A0A2N0RM75_9GLOM</name>
<proteinExistence type="predicted"/>